<keyword evidence="11" id="KW-1185">Reference proteome</keyword>
<reference evidence="10" key="1">
    <citation type="submission" date="2021-01" db="EMBL/GenBank/DDBJ databases">
        <authorList>
            <consortium name="Genoscope - CEA"/>
            <person name="William W."/>
        </authorList>
    </citation>
    <scope>NUCLEOTIDE SEQUENCE</scope>
</reference>
<evidence type="ECO:0000256" key="3">
    <source>
        <dbReference type="ARBA" id="ARBA00022723"/>
    </source>
</evidence>
<feature type="region of interest" description="Disordered" evidence="8">
    <location>
        <begin position="1"/>
        <end position="24"/>
    </location>
</feature>
<evidence type="ECO:0000256" key="7">
    <source>
        <dbReference type="ARBA" id="ARBA00048336"/>
    </source>
</evidence>
<dbReference type="CDD" id="cd00143">
    <property type="entry name" value="PP2Cc"/>
    <property type="match status" value="1"/>
</dbReference>
<gene>
    <name evidence="10" type="ORF">PSON_ATCC_30995.1.T0180048</name>
</gene>
<dbReference type="GO" id="GO:0004722">
    <property type="term" value="F:protein serine/threonine phosphatase activity"/>
    <property type="evidence" value="ECO:0007669"/>
    <property type="project" value="UniProtKB-EC"/>
</dbReference>
<proteinExistence type="predicted"/>
<dbReference type="GO" id="GO:0046872">
    <property type="term" value="F:metal ion binding"/>
    <property type="evidence" value="ECO:0007669"/>
    <property type="project" value="UniProtKB-KW"/>
</dbReference>
<evidence type="ECO:0000313" key="11">
    <source>
        <dbReference type="Proteomes" id="UP000692954"/>
    </source>
</evidence>
<dbReference type="EC" id="3.1.3.16" evidence="2"/>
<evidence type="ECO:0000259" key="9">
    <source>
        <dbReference type="PROSITE" id="PS51746"/>
    </source>
</evidence>
<keyword evidence="4" id="KW-0378">Hydrolase</keyword>
<dbReference type="OrthoDB" id="416093at2759"/>
<dbReference type="InterPro" id="IPR015655">
    <property type="entry name" value="PP2C"/>
</dbReference>
<comment type="cofactor">
    <cofactor evidence="1">
        <name>Mg(2+)</name>
        <dbReference type="ChEBI" id="CHEBI:18420"/>
    </cofactor>
</comment>
<sequence length="346" mass="40602">MSILVRKTNKQMRSLKSLRTDQQKKKLPQVSKFRYTSTKFHPLKTEPDYINDCVKFFTIRTLQGIDDNIDNNQDCIFYSTNYNDNEDQYLFGICDGHGPDGHLISNYVAHQYKRKLRISLFFGDHQSQNIKLMNQCTVDIEKELQFNDEFNLMISGTTLIAIFINGDKIICQNIGNSKAVFFSKSQFQWQHKELSQEHKLSHNQECFRVLKSGGQIRQLKNQFTNKRQGPYYVFLQDQNIPQLYTTRSLGDSIGKKIGITAESEFQTFQLKQEGFLILGTCGLWDVMSYQEIITLLEQTRFISQQKQIEELANSILNYCKKKWENYYNNNEVVRIEDISFILIYLS</sequence>
<feature type="domain" description="PPM-type phosphatase" evidence="9">
    <location>
        <begin position="56"/>
        <end position="345"/>
    </location>
</feature>
<evidence type="ECO:0000256" key="1">
    <source>
        <dbReference type="ARBA" id="ARBA00001946"/>
    </source>
</evidence>
<dbReference type="PANTHER" id="PTHR13832">
    <property type="entry name" value="PROTEIN PHOSPHATASE 2C"/>
    <property type="match status" value="1"/>
</dbReference>
<evidence type="ECO:0000256" key="4">
    <source>
        <dbReference type="ARBA" id="ARBA00022801"/>
    </source>
</evidence>
<organism evidence="10 11">
    <name type="scientific">Paramecium sonneborni</name>
    <dbReference type="NCBI Taxonomy" id="65129"/>
    <lineage>
        <taxon>Eukaryota</taxon>
        <taxon>Sar</taxon>
        <taxon>Alveolata</taxon>
        <taxon>Ciliophora</taxon>
        <taxon>Intramacronucleata</taxon>
        <taxon>Oligohymenophorea</taxon>
        <taxon>Peniculida</taxon>
        <taxon>Parameciidae</taxon>
        <taxon>Paramecium</taxon>
    </lineage>
</organism>
<name>A0A8S1LAZ6_9CILI</name>
<evidence type="ECO:0000313" key="10">
    <source>
        <dbReference type="EMBL" id="CAD8063551.1"/>
    </source>
</evidence>
<dbReference type="SMART" id="SM00332">
    <property type="entry name" value="PP2Cc"/>
    <property type="match status" value="1"/>
</dbReference>
<dbReference type="PANTHER" id="PTHR13832:SF803">
    <property type="entry name" value="PROTEIN PHOSPHATASE 1G"/>
    <property type="match status" value="1"/>
</dbReference>
<comment type="catalytic activity">
    <reaction evidence="7">
        <text>O-phospho-L-threonyl-[protein] + H2O = L-threonyl-[protein] + phosphate</text>
        <dbReference type="Rhea" id="RHEA:47004"/>
        <dbReference type="Rhea" id="RHEA-COMP:11060"/>
        <dbReference type="Rhea" id="RHEA-COMP:11605"/>
        <dbReference type="ChEBI" id="CHEBI:15377"/>
        <dbReference type="ChEBI" id="CHEBI:30013"/>
        <dbReference type="ChEBI" id="CHEBI:43474"/>
        <dbReference type="ChEBI" id="CHEBI:61977"/>
        <dbReference type="EC" id="3.1.3.16"/>
    </reaction>
</comment>
<dbReference type="InterPro" id="IPR001932">
    <property type="entry name" value="PPM-type_phosphatase-like_dom"/>
</dbReference>
<comment type="caution">
    <text evidence="10">The sequence shown here is derived from an EMBL/GenBank/DDBJ whole genome shotgun (WGS) entry which is preliminary data.</text>
</comment>
<evidence type="ECO:0000256" key="5">
    <source>
        <dbReference type="ARBA" id="ARBA00022912"/>
    </source>
</evidence>
<dbReference type="EMBL" id="CAJJDN010000018">
    <property type="protein sequence ID" value="CAD8063551.1"/>
    <property type="molecule type" value="Genomic_DNA"/>
</dbReference>
<comment type="catalytic activity">
    <reaction evidence="6">
        <text>O-phospho-L-seryl-[protein] + H2O = L-seryl-[protein] + phosphate</text>
        <dbReference type="Rhea" id="RHEA:20629"/>
        <dbReference type="Rhea" id="RHEA-COMP:9863"/>
        <dbReference type="Rhea" id="RHEA-COMP:11604"/>
        <dbReference type="ChEBI" id="CHEBI:15377"/>
        <dbReference type="ChEBI" id="CHEBI:29999"/>
        <dbReference type="ChEBI" id="CHEBI:43474"/>
        <dbReference type="ChEBI" id="CHEBI:83421"/>
        <dbReference type="EC" id="3.1.3.16"/>
    </reaction>
</comment>
<dbReference type="Proteomes" id="UP000692954">
    <property type="component" value="Unassembled WGS sequence"/>
</dbReference>
<protein>
    <recommendedName>
        <fullName evidence="2">protein-serine/threonine phosphatase</fullName>
        <ecNumber evidence="2">3.1.3.16</ecNumber>
    </recommendedName>
</protein>
<dbReference type="PROSITE" id="PS51746">
    <property type="entry name" value="PPM_2"/>
    <property type="match status" value="1"/>
</dbReference>
<dbReference type="Pfam" id="PF00481">
    <property type="entry name" value="PP2C"/>
    <property type="match status" value="1"/>
</dbReference>
<evidence type="ECO:0000256" key="2">
    <source>
        <dbReference type="ARBA" id="ARBA00013081"/>
    </source>
</evidence>
<evidence type="ECO:0000256" key="6">
    <source>
        <dbReference type="ARBA" id="ARBA00047761"/>
    </source>
</evidence>
<keyword evidence="3" id="KW-0479">Metal-binding</keyword>
<keyword evidence="5" id="KW-0904">Protein phosphatase</keyword>
<accession>A0A8S1LAZ6</accession>
<evidence type="ECO:0000256" key="8">
    <source>
        <dbReference type="SAM" id="MobiDB-lite"/>
    </source>
</evidence>
<dbReference type="AlphaFoldDB" id="A0A8S1LAZ6"/>